<dbReference type="PROSITE" id="PS00028">
    <property type="entry name" value="ZINC_FINGER_C2H2_1"/>
    <property type="match status" value="5"/>
</dbReference>
<evidence type="ECO:0000256" key="7">
    <source>
        <dbReference type="ARBA" id="ARBA00023163"/>
    </source>
</evidence>
<keyword evidence="4 9" id="KW-0863">Zinc-finger</keyword>
<dbReference type="SMART" id="SM00355">
    <property type="entry name" value="ZnF_C2H2"/>
    <property type="match status" value="6"/>
</dbReference>
<name>A0A0L7L0Y9_OPEBR</name>
<organism evidence="13 14">
    <name type="scientific">Operophtera brumata</name>
    <name type="common">Winter moth</name>
    <name type="synonym">Phalaena brumata</name>
    <dbReference type="NCBI Taxonomy" id="104452"/>
    <lineage>
        <taxon>Eukaryota</taxon>
        <taxon>Metazoa</taxon>
        <taxon>Ecdysozoa</taxon>
        <taxon>Arthropoda</taxon>
        <taxon>Hexapoda</taxon>
        <taxon>Insecta</taxon>
        <taxon>Pterygota</taxon>
        <taxon>Neoptera</taxon>
        <taxon>Endopterygota</taxon>
        <taxon>Lepidoptera</taxon>
        <taxon>Glossata</taxon>
        <taxon>Ditrysia</taxon>
        <taxon>Geometroidea</taxon>
        <taxon>Geometridae</taxon>
        <taxon>Larentiinae</taxon>
        <taxon>Operophtera</taxon>
    </lineage>
</organism>
<keyword evidence="8" id="KW-0539">Nucleus</keyword>
<dbReference type="PANTHER" id="PTHR24394:SF29">
    <property type="entry name" value="MYONEURIN"/>
    <property type="match status" value="1"/>
</dbReference>
<feature type="domain" description="C2H2-type" evidence="11">
    <location>
        <begin position="228"/>
        <end position="255"/>
    </location>
</feature>
<feature type="domain" description="C2H2-type" evidence="11">
    <location>
        <begin position="284"/>
        <end position="311"/>
    </location>
</feature>
<reference evidence="13 14" key="1">
    <citation type="journal article" date="2015" name="Genome Biol. Evol.">
        <title>The genome of winter moth (Operophtera brumata) provides a genomic perspective on sexual dimorphism and phenology.</title>
        <authorList>
            <person name="Derks M.F."/>
            <person name="Smit S."/>
            <person name="Salis L."/>
            <person name="Schijlen E."/>
            <person name="Bossers A."/>
            <person name="Mateman C."/>
            <person name="Pijl A.S."/>
            <person name="de Ridder D."/>
            <person name="Groenen M.A."/>
            <person name="Visser M.E."/>
            <person name="Megens H.J."/>
        </authorList>
    </citation>
    <scope>NUCLEOTIDE SEQUENCE [LARGE SCALE GENOMIC DNA]</scope>
    <source>
        <strain evidence="13">WM2013NL</strain>
        <tissue evidence="13">Head and thorax</tissue>
    </source>
</reference>
<dbReference type="Pfam" id="PF07776">
    <property type="entry name" value="zf-AD"/>
    <property type="match status" value="1"/>
</dbReference>
<evidence type="ECO:0000313" key="13">
    <source>
        <dbReference type="EMBL" id="KOB68944.1"/>
    </source>
</evidence>
<dbReference type="SUPFAM" id="SSF57667">
    <property type="entry name" value="beta-beta-alpha zinc fingers"/>
    <property type="match status" value="3"/>
</dbReference>
<evidence type="ECO:0000256" key="2">
    <source>
        <dbReference type="ARBA" id="ARBA00022723"/>
    </source>
</evidence>
<evidence type="ECO:0000256" key="1">
    <source>
        <dbReference type="ARBA" id="ARBA00004123"/>
    </source>
</evidence>
<dbReference type="STRING" id="104452.A0A0L7L0Y9"/>
<dbReference type="SUPFAM" id="SSF57716">
    <property type="entry name" value="Glucocorticoid receptor-like (DNA-binding domain)"/>
    <property type="match status" value="1"/>
</dbReference>
<evidence type="ECO:0000256" key="3">
    <source>
        <dbReference type="ARBA" id="ARBA00022737"/>
    </source>
</evidence>
<evidence type="ECO:0000256" key="5">
    <source>
        <dbReference type="ARBA" id="ARBA00022833"/>
    </source>
</evidence>
<keyword evidence="3" id="KW-0677">Repeat</keyword>
<dbReference type="PANTHER" id="PTHR24394">
    <property type="entry name" value="ZINC FINGER PROTEIN"/>
    <property type="match status" value="1"/>
</dbReference>
<evidence type="ECO:0000256" key="8">
    <source>
        <dbReference type="ARBA" id="ARBA00023242"/>
    </source>
</evidence>
<dbReference type="GO" id="GO:0008270">
    <property type="term" value="F:zinc ion binding"/>
    <property type="evidence" value="ECO:0007669"/>
    <property type="project" value="UniProtKB-KW"/>
</dbReference>
<dbReference type="FunFam" id="3.30.160.60:FF:000099">
    <property type="entry name" value="Zinc finger protein 79"/>
    <property type="match status" value="1"/>
</dbReference>
<dbReference type="GO" id="GO:0005634">
    <property type="term" value="C:nucleus"/>
    <property type="evidence" value="ECO:0007669"/>
    <property type="project" value="UniProtKB-SubCell"/>
</dbReference>
<feature type="domain" description="C2H2-type" evidence="11">
    <location>
        <begin position="171"/>
        <end position="198"/>
    </location>
</feature>
<evidence type="ECO:0000256" key="6">
    <source>
        <dbReference type="ARBA" id="ARBA00023015"/>
    </source>
</evidence>
<dbReference type="Pfam" id="PF00096">
    <property type="entry name" value="zf-C2H2"/>
    <property type="match status" value="4"/>
</dbReference>
<dbReference type="Gene3D" id="3.30.160.60">
    <property type="entry name" value="Classic Zinc Finger"/>
    <property type="match status" value="4"/>
</dbReference>
<keyword evidence="6" id="KW-0805">Transcription regulation</keyword>
<evidence type="ECO:0000259" key="11">
    <source>
        <dbReference type="PROSITE" id="PS50157"/>
    </source>
</evidence>
<feature type="domain" description="C2H2-type" evidence="11">
    <location>
        <begin position="139"/>
        <end position="166"/>
    </location>
</feature>
<dbReference type="InterPro" id="IPR012934">
    <property type="entry name" value="Znf_AD"/>
</dbReference>
<keyword evidence="2" id="KW-0479">Metal-binding</keyword>
<evidence type="ECO:0000256" key="4">
    <source>
        <dbReference type="ARBA" id="ARBA00022771"/>
    </source>
</evidence>
<dbReference type="InterPro" id="IPR036236">
    <property type="entry name" value="Znf_C2H2_sf"/>
</dbReference>
<evidence type="ECO:0000256" key="10">
    <source>
        <dbReference type="PROSITE-ProRule" id="PRU01263"/>
    </source>
</evidence>
<accession>A0A0L7L0Y9</accession>
<dbReference type="EMBL" id="JTDY01003829">
    <property type="protein sequence ID" value="KOB68944.1"/>
    <property type="molecule type" value="Genomic_DNA"/>
</dbReference>
<evidence type="ECO:0000313" key="14">
    <source>
        <dbReference type="Proteomes" id="UP000037510"/>
    </source>
</evidence>
<dbReference type="Gene3D" id="3.40.1800.20">
    <property type="match status" value="1"/>
</dbReference>
<keyword evidence="14" id="KW-1185">Reference proteome</keyword>
<gene>
    <name evidence="13" type="ORF">OBRU01_18177</name>
</gene>
<evidence type="ECO:0000259" key="12">
    <source>
        <dbReference type="PROSITE" id="PS51915"/>
    </source>
</evidence>
<protein>
    <submittedName>
        <fullName evidence="13">Putative KRAB box and zinc finger C2H2 type domain containing protein</fullName>
    </submittedName>
</protein>
<feature type="domain" description="ZAD" evidence="12">
    <location>
        <begin position="1"/>
        <end position="52"/>
    </location>
</feature>
<dbReference type="PROSITE" id="PS51915">
    <property type="entry name" value="ZAD"/>
    <property type="match status" value="1"/>
</dbReference>
<evidence type="ECO:0000256" key="9">
    <source>
        <dbReference type="PROSITE-ProRule" id="PRU00042"/>
    </source>
</evidence>
<comment type="caution">
    <text evidence="10">Lacks conserved residue(s) required for the propagation of feature annotation.</text>
</comment>
<comment type="caution">
    <text evidence="13">The sequence shown here is derived from an EMBL/GenBank/DDBJ whole genome shotgun (WGS) entry which is preliminary data.</text>
</comment>
<dbReference type="AlphaFoldDB" id="A0A0L7L0Y9"/>
<sequence>MLVILISEHFPFQVQSDDRFPKNMCTSCYNCLTNFYDYKKLAEKVDLQLHQYYDNIITTDKSFDDSLENPIKTEFNEPDVDYNSIGDELDVKEIKDEDESQESIENSSYNNIQEVACTEYNLQTKKIVKRSKNSKKDIFECMDCPKTFKAHEKYKQHLNIHKKENGDNDAVKCDICSASFRSTNSLAAHKRKHVPKGRVLSCQYCSKVFKKMSHLKRHEGSHDVNRTYKCSLCPKSYHLESRLSEHMHKHSGIKPHPCPICPKGFAHLSTLTNHLKLHTRGKPFLCPTCGKSFDSNTNMTQHLRRHLGLKQFACSLCPWKFMLFGKLTEDEQPDRVPTFDWLEYPLRTSPAFL</sequence>
<keyword evidence="7" id="KW-0804">Transcription</keyword>
<dbReference type="InterPro" id="IPR013087">
    <property type="entry name" value="Znf_C2H2_type"/>
</dbReference>
<dbReference type="PROSITE" id="PS50157">
    <property type="entry name" value="ZINC_FINGER_C2H2_2"/>
    <property type="match status" value="6"/>
</dbReference>
<feature type="domain" description="C2H2-type" evidence="11">
    <location>
        <begin position="200"/>
        <end position="227"/>
    </location>
</feature>
<dbReference type="Proteomes" id="UP000037510">
    <property type="component" value="Unassembled WGS sequence"/>
</dbReference>
<feature type="domain" description="C2H2-type" evidence="11">
    <location>
        <begin position="256"/>
        <end position="283"/>
    </location>
</feature>
<dbReference type="FunFam" id="3.30.160.60:FF:000621">
    <property type="entry name" value="FLT3-interacting zinc finger 1"/>
    <property type="match status" value="1"/>
</dbReference>
<dbReference type="GO" id="GO:0000981">
    <property type="term" value="F:DNA-binding transcription factor activity, RNA polymerase II-specific"/>
    <property type="evidence" value="ECO:0007669"/>
    <property type="project" value="TreeGrafter"/>
</dbReference>
<comment type="subcellular location">
    <subcellularLocation>
        <location evidence="1">Nucleus</location>
    </subcellularLocation>
</comment>
<proteinExistence type="predicted"/>
<keyword evidence="5" id="KW-0862">Zinc</keyword>
<dbReference type="Pfam" id="PF13912">
    <property type="entry name" value="zf-C2H2_6"/>
    <property type="match status" value="1"/>
</dbReference>